<evidence type="ECO:0000259" key="3">
    <source>
        <dbReference type="PROSITE" id="PS01031"/>
    </source>
</evidence>
<feature type="domain" description="SHSP" evidence="3">
    <location>
        <begin position="48"/>
        <end position="159"/>
    </location>
</feature>
<evidence type="ECO:0000256" key="1">
    <source>
        <dbReference type="PROSITE-ProRule" id="PRU00285"/>
    </source>
</evidence>
<dbReference type="Pfam" id="PF00011">
    <property type="entry name" value="HSP20"/>
    <property type="match status" value="1"/>
</dbReference>
<gene>
    <name evidence="4" type="ORF">AB5J52_00810</name>
</gene>
<dbReference type="EMBL" id="CP163441">
    <property type="protein sequence ID" value="XDQ40921.1"/>
    <property type="molecule type" value="Genomic_DNA"/>
</dbReference>
<dbReference type="AlphaFoldDB" id="A0AB39QDQ9"/>
<dbReference type="RefSeq" id="WP_362750170.1">
    <property type="nucleotide sequence ID" value="NZ_CP163441.1"/>
</dbReference>
<dbReference type="PANTHER" id="PTHR11527">
    <property type="entry name" value="HEAT-SHOCK PROTEIN 20 FAMILY MEMBER"/>
    <property type="match status" value="1"/>
</dbReference>
<dbReference type="InterPro" id="IPR031107">
    <property type="entry name" value="Small_HSP"/>
</dbReference>
<protein>
    <submittedName>
        <fullName evidence="4">Hsp20/alpha crystallin family protein</fullName>
    </submittedName>
</protein>
<accession>A0AB39QDQ9</accession>
<organism evidence="4">
    <name type="scientific">Streptomyces sp. R39</name>
    <dbReference type="NCBI Taxonomy" id="3238631"/>
    <lineage>
        <taxon>Bacteria</taxon>
        <taxon>Bacillati</taxon>
        <taxon>Actinomycetota</taxon>
        <taxon>Actinomycetes</taxon>
        <taxon>Kitasatosporales</taxon>
        <taxon>Streptomycetaceae</taxon>
        <taxon>Streptomyces</taxon>
    </lineage>
</organism>
<comment type="similarity">
    <text evidence="1 2">Belongs to the small heat shock protein (HSP20) family.</text>
</comment>
<name>A0AB39QDQ9_9ACTN</name>
<dbReference type="SUPFAM" id="SSF49764">
    <property type="entry name" value="HSP20-like chaperones"/>
    <property type="match status" value="1"/>
</dbReference>
<dbReference type="CDD" id="cd06464">
    <property type="entry name" value="ACD_sHsps-like"/>
    <property type="match status" value="1"/>
</dbReference>
<dbReference type="PROSITE" id="PS01031">
    <property type="entry name" value="SHSP"/>
    <property type="match status" value="1"/>
</dbReference>
<proteinExistence type="inferred from homology"/>
<sequence length="159" mass="17784">MTLPVHHRPGHLTERPFPTLGWGEPIAAEFDDLFERMNRFLEQAGGVTPSARAWSPMADLHETNDAYVVEAELPGIKREDIDVEVGDRELCISGEYKECEREGVLRRRTRRTGGFEYRALLPADLKAQEITATLADGILTVTVPKAQAAKPHHIEITQA</sequence>
<reference evidence="4" key="1">
    <citation type="submission" date="2024-07" db="EMBL/GenBank/DDBJ databases">
        <authorList>
            <person name="Yu S.T."/>
        </authorList>
    </citation>
    <scope>NUCLEOTIDE SEQUENCE</scope>
    <source>
        <strain evidence="4">R39</strain>
    </source>
</reference>
<evidence type="ECO:0000256" key="2">
    <source>
        <dbReference type="RuleBase" id="RU003616"/>
    </source>
</evidence>
<dbReference type="Gene3D" id="2.60.40.790">
    <property type="match status" value="1"/>
</dbReference>
<dbReference type="InterPro" id="IPR008978">
    <property type="entry name" value="HSP20-like_chaperone"/>
</dbReference>
<dbReference type="InterPro" id="IPR002068">
    <property type="entry name" value="A-crystallin/Hsp20_dom"/>
</dbReference>
<evidence type="ECO:0000313" key="4">
    <source>
        <dbReference type="EMBL" id="XDQ40921.1"/>
    </source>
</evidence>